<comment type="similarity">
    <text evidence="1">Belongs to the universal stress protein A family.</text>
</comment>
<dbReference type="InterPro" id="IPR006016">
    <property type="entry name" value="UspA"/>
</dbReference>
<evidence type="ECO:0000313" key="4">
    <source>
        <dbReference type="Proteomes" id="UP001180536"/>
    </source>
</evidence>
<proteinExistence type="inferred from homology"/>
<gene>
    <name evidence="3" type="ORF">J2X16_000056</name>
</gene>
<dbReference type="InterPro" id="IPR006015">
    <property type="entry name" value="Universal_stress_UspA"/>
</dbReference>
<name>A0ABU1Z3Y8_9BURK</name>
<sequence>MGIKSILVHLDNGSNVQGRVAAAAALARRHDAHLIGLAPTGWIALPPGGALAWGAPAYQQATLEQQRANADDCVRRFLKQADSLGVLSFEGRVATGYAAETMILAARYCDLAVVTQFNPDESNAAQSPQMPQDVLLESGRPVLVLPYAGECEVPPDARVLVGWDGSREAARAMRDALPLMRTAASVEVVVFDKPEDVDTRHGPLPGADIGLWLARHGLNVKVNYVPIKVAAGAALLSHAADMGAQLIVAGGYGHSRFRESVLGGVTRTLVTTSPVPVLFSH</sequence>
<dbReference type="Proteomes" id="UP001180536">
    <property type="component" value="Unassembled WGS sequence"/>
</dbReference>
<evidence type="ECO:0000259" key="2">
    <source>
        <dbReference type="Pfam" id="PF00582"/>
    </source>
</evidence>
<dbReference type="Gene3D" id="3.40.50.12370">
    <property type="match status" value="1"/>
</dbReference>
<feature type="domain" description="UspA" evidence="2">
    <location>
        <begin position="158"/>
        <end position="278"/>
    </location>
</feature>
<accession>A0ABU1Z3Y8</accession>
<dbReference type="RefSeq" id="WP_056876512.1">
    <property type="nucleotide sequence ID" value="NZ_JAVDXQ010000001.1"/>
</dbReference>
<dbReference type="CDD" id="cd00293">
    <property type="entry name" value="USP-like"/>
    <property type="match status" value="1"/>
</dbReference>
<evidence type="ECO:0000256" key="1">
    <source>
        <dbReference type="ARBA" id="ARBA00008791"/>
    </source>
</evidence>
<dbReference type="SUPFAM" id="SSF52402">
    <property type="entry name" value="Adenine nucleotide alpha hydrolases-like"/>
    <property type="match status" value="2"/>
</dbReference>
<dbReference type="PANTHER" id="PTHR46268:SF15">
    <property type="entry name" value="UNIVERSAL STRESS PROTEIN HP_0031"/>
    <property type="match status" value="1"/>
</dbReference>
<dbReference type="PRINTS" id="PR01438">
    <property type="entry name" value="UNVRSLSTRESS"/>
</dbReference>
<reference evidence="3 4" key="1">
    <citation type="submission" date="2023-07" db="EMBL/GenBank/DDBJ databases">
        <title>Sorghum-associated microbial communities from plants grown in Nebraska, USA.</title>
        <authorList>
            <person name="Schachtman D."/>
        </authorList>
    </citation>
    <scope>NUCLEOTIDE SEQUENCE [LARGE SCALE GENOMIC DNA]</scope>
    <source>
        <strain evidence="3 4">BE310</strain>
    </source>
</reference>
<keyword evidence="4" id="KW-1185">Reference proteome</keyword>
<dbReference type="PANTHER" id="PTHR46268">
    <property type="entry name" value="STRESS RESPONSE PROTEIN NHAX"/>
    <property type="match status" value="1"/>
</dbReference>
<comment type="caution">
    <text evidence="3">The sequence shown here is derived from an EMBL/GenBank/DDBJ whole genome shotgun (WGS) entry which is preliminary data.</text>
</comment>
<organism evidence="3 4">
    <name type="scientific">Pelomonas aquatica</name>
    <dbReference type="NCBI Taxonomy" id="431058"/>
    <lineage>
        <taxon>Bacteria</taxon>
        <taxon>Pseudomonadati</taxon>
        <taxon>Pseudomonadota</taxon>
        <taxon>Betaproteobacteria</taxon>
        <taxon>Burkholderiales</taxon>
        <taxon>Sphaerotilaceae</taxon>
        <taxon>Roseateles</taxon>
    </lineage>
</organism>
<protein>
    <submittedName>
        <fullName evidence="3">Nucleotide-binding universal stress UspA family protein</fullName>
    </submittedName>
</protein>
<evidence type="ECO:0000313" key="3">
    <source>
        <dbReference type="EMBL" id="MDR7294735.1"/>
    </source>
</evidence>
<dbReference type="Pfam" id="PF00582">
    <property type="entry name" value="Usp"/>
    <property type="match status" value="1"/>
</dbReference>
<dbReference type="EMBL" id="JAVDXQ010000001">
    <property type="protein sequence ID" value="MDR7294735.1"/>
    <property type="molecule type" value="Genomic_DNA"/>
</dbReference>